<dbReference type="Proteomes" id="UP000789920">
    <property type="component" value="Unassembled WGS sequence"/>
</dbReference>
<organism evidence="1 2">
    <name type="scientific">Racocetra persica</name>
    <dbReference type="NCBI Taxonomy" id="160502"/>
    <lineage>
        <taxon>Eukaryota</taxon>
        <taxon>Fungi</taxon>
        <taxon>Fungi incertae sedis</taxon>
        <taxon>Mucoromycota</taxon>
        <taxon>Glomeromycotina</taxon>
        <taxon>Glomeromycetes</taxon>
        <taxon>Diversisporales</taxon>
        <taxon>Gigasporaceae</taxon>
        <taxon>Racocetra</taxon>
    </lineage>
</organism>
<dbReference type="EMBL" id="CAJVQC010146758">
    <property type="protein sequence ID" value="CAG8845440.1"/>
    <property type="molecule type" value="Genomic_DNA"/>
</dbReference>
<feature type="non-terminal residue" evidence="1">
    <location>
        <position position="46"/>
    </location>
</feature>
<reference evidence="1" key="1">
    <citation type="submission" date="2021-06" db="EMBL/GenBank/DDBJ databases">
        <authorList>
            <person name="Kallberg Y."/>
            <person name="Tangrot J."/>
            <person name="Rosling A."/>
        </authorList>
    </citation>
    <scope>NUCLEOTIDE SEQUENCE</scope>
    <source>
        <strain evidence="1">MA461A</strain>
    </source>
</reference>
<evidence type="ECO:0000313" key="2">
    <source>
        <dbReference type="Proteomes" id="UP000789920"/>
    </source>
</evidence>
<sequence>GGSVFHYVDFSNRHSFPYAYAVGILVRSNVIAGASVVVPADAIMQY</sequence>
<comment type="caution">
    <text evidence="1">The sequence shown here is derived from an EMBL/GenBank/DDBJ whole genome shotgun (WGS) entry which is preliminary data.</text>
</comment>
<protein>
    <submittedName>
        <fullName evidence="1">8528_t:CDS:1</fullName>
    </submittedName>
</protein>
<accession>A0ACA9SP54</accession>
<gene>
    <name evidence="1" type="ORF">RPERSI_LOCUS33669</name>
</gene>
<feature type="non-terminal residue" evidence="1">
    <location>
        <position position="1"/>
    </location>
</feature>
<name>A0ACA9SP54_9GLOM</name>
<proteinExistence type="predicted"/>
<evidence type="ECO:0000313" key="1">
    <source>
        <dbReference type="EMBL" id="CAG8845440.1"/>
    </source>
</evidence>
<keyword evidence="2" id="KW-1185">Reference proteome</keyword>